<dbReference type="RefSeq" id="WP_111471347.1">
    <property type="nucleotide sequence ID" value="NZ_QLIX01000016.1"/>
</dbReference>
<evidence type="ECO:0000313" key="6">
    <source>
        <dbReference type="EMBL" id="RAI57571.1"/>
    </source>
</evidence>
<name>A0A327M2Q9_9PROT</name>
<dbReference type="EMBL" id="QLIX01000016">
    <property type="protein sequence ID" value="RAI57571.1"/>
    <property type="molecule type" value="Genomic_DNA"/>
</dbReference>
<feature type="transmembrane region" description="Helical" evidence="5">
    <location>
        <begin position="105"/>
        <end position="128"/>
    </location>
</feature>
<dbReference type="InterPro" id="IPR023352">
    <property type="entry name" value="MAPEG-like_dom_sf"/>
</dbReference>
<gene>
    <name evidence="6" type="ORF">DOO78_18485</name>
</gene>
<evidence type="ECO:0000256" key="1">
    <source>
        <dbReference type="ARBA" id="ARBA00004370"/>
    </source>
</evidence>
<dbReference type="Gene3D" id="1.20.120.550">
    <property type="entry name" value="Membrane associated eicosanoid/glutathione metabolism-like domain"/>
    <property type="match status" value="1"/>
</dbReference>
<organism evidence="6 7">
    <name type="scientific">Roseicella frigidaeris</name>
    <dbReference type="NCBI Taxonomy" id="2230885"/>
    <lineage>
        <taxon>Bacteria</taxon>
        <taxon>Pseudomonadati</taxon>
        <taxon>Pseudomonadota</taxon>
        <taxon>Alphaproteobacteria</taxon>
        <taxon>Acetobacterales</taxon>
        <taxon>Roseomonadaceae</taxon>
        <taxon>Roseicella</taxon>
    </lineage>
</organism>
<keyword evidence="3 5" id="KW-1133">Transmembrane helix</keyword>
<dbReference type="Proteomes" id="UP000249065">
    <property type="component" value="Unassembled WGS sequence"/>
</dbReference>
<evidence type="ECO:0000256" key="3">
    <source>
        <dbReference type="ARBA" id="ARBA00022989"/>
    </source>
</evidence>
<accession>A0A327M2Q9</accession>
<evidence type="ECO:0000256" key="2">
    <source>
        <dbReference type="ARBA" id="ARBA00022692"/>
    </source>
</evidence>
<dbReference type="OrthoDB" id="7619858at2"/>
<keyword evidence="7" id="KW-1185">Reference proteome</keyword>
<sequence length="134" mass="14255">MPLPATSLYAALLAVLVVLLSLRVIRLRQRYHILLGTPHRLVERAVRAHGNCVEYGPLGLVLLGLLEGMGLPLWGVHALGTALLAGRVLHAFGISREPEAMRWRVAGMALTFAVLGLGGAALLGLVLADAAERL</sequence>
<dbReference type="PANTHER" id="PTHR35814:SF1">
    <property type="entry name" value="GLUTATHIONE S-TRANSFERASE-RELATED"/>
    <property type="match status" value="1"/>
</dbReference>
<dbReference type="PANTHER" id="PTHR35814">
    <property type="match status" value="1"/>
</dbReference>
<evidence type="ECO:0000256" key="4">
    <source>
        <dbReference type="ARBA" id="ARBA00023136"/>
    </source>
</evidence>
<keyword evidence="2 5" id="KW-0812">Transmembrane</keyword>
<protein>
    <submittedName>
        <fullName evidence="6">Glutathione metabolism protein</fullName>
    </submittedName>
</protein>
<dbReference type="SUPFAM" id="SSF161084">
    <property type="entry name" value="MAPEG domain-like"/>
    <property type="match status" value="1"/>
</dbReference>
<feature type="transmembrane region" description="Helical" evidence="5">
    <location>
        <begin position="6"/>
        <end position="25"/>
    </location>
</feature>
<reference evidence="7" key="1">
    <citation type="submission" date="2018-06" db="EMBL/GenBank/DDBJ databases">
        <authorList>
            <person name="Khan S.A."/>
        </authorList>
    </citation>
    <scope>NUCLEOTIDE SEQUENCE [LARGE SCALE GENOMIC DNA]</scope>
    <source>
        <strain evidence="7">DB-1506</strain>
    </source>
</reference>
<keyword evidence="4 5" id="KW-0472">Membrane</keyword>
<dbReference type="InterPro" id="IPR001129">
    <property type="entry name" value="Membr-assoc_MAPEG"/>
</dbReference>
<dbReference type="AlphaFoldDB" id="A0A327M2Q9"/>
<evidence type="ECO:0000313" key="7">
    <source>
        <dbReference type="Proteomes" id="UP000249065"/>
    </source>
</evidence>
<dbReference type="Pfam" id="PF01124">
    <property type="entry name" value="MAPEG"/>
    <property type="match status" value="1"/>
</dbReference>
<comment type="subcellular location">
    <subcellularLocation>
        <location evidence="1">Membrane</location>
    </subcellularLocation>
</comment>
<dbReference type="GO" id="GO:0016020">
    <property type="term" value="C:membrane"/>
    <property type="evidence" value="ECO:0007669"/>
    <property type="project" value="UniProtKB-SubCell"/>
</dbReference>
<proteinExistence type="predicted"/>
<comment type="caution">
    <text evidence="6">The sequence shown here is derived from an EMBL/GenBank/DDBJ whole genome shotgun (WGS) entry which is preliminary data.</text>
</comment>
<evidence type="ECO:0000256" key="5">
    <source>
        <dbReference type="SAM" id="Phobius"/>
    </source>
</evidence>